<dbReference type="InterPro" id="IPR003439">
    <property type="entry name" value="ABC_transporter-like_ATP-bd"/>
</dbReference>
<feature type="domain" description="ABC transporter" evidence="6">
    <location>
        <begin position="5"/>
        <end position="232"/>
    </location>
</feature>
<evidence type="ECO:0000256" key="1">
    <source>
        <dbReference type="ARBA" id="ARBA00005417"/>
    </source>
</evidence>
<evidence type="ECO:0000256" key="2">
    <source>
        <dbReference type="ARBA" id="ARBA00022448"/>
    </source>
</evidence>
<comment type="similarity">
    <text evidence="1">Belongs to the ABC transporter superfamily.</text>
</comment>
<keyword evidence="2" id="KW-0813">Transport</keyword>
<keyword evidence="3" id="KW-0536">Nodulation</keyword>
<dbReference type="PROSITE" id="PS00211">
    <property type="entry name" value="ABC_TRANSPORTER_1"/>
    <property type="match status" value="1"/>
</dbReference>
<dbReference type="EMBL" id="JAHCMY010000001">
    <property type="protein sequence ID" value="MBS9522478.1"/>
    <property type="molecule type" value="Genomic_DNA"/>
</dbReference>
<reference evidence="7 8" key="1">
    <citation type="submission" date="2021-05" db="EMBL/GenBank/DDBJ databases">
        <authorList>
            <person name="Zhang Z.D."/>
            <person name="Osman G."/>
        </authorList>
    </citation>
    <scope>NUCLEOTIDE SEQUENCE [LARGE SCALE GENOMIC DNA]</scope>
    <source>
        <strain evidence="7 8">KCTC 32217</strain>
    </source>
</reference>
<keyword evidence="5 7" id="KW-0067">ATP-binding</keyword>
<dbReference type="GO" id="GO:0005524">
    <property type="term" value="F:ATP binding"/>
    <property type="evidence" value="ECO:0007669"/>
    <property type="project" value="UniProtKB-KW"/>
</dbReference>
<gene>
    <name evidence="7" type="ORF">KI659_00475</name>
</gene>
<evidence type="ECO:0000256" key="4">
    <source>
        <dbReference type="ARBA" id="ARBA00022741"/>
    </source>
</evidence>
<evidence type="ECO:0000259" key="6">
    <source>
        <dbReference type="PROSITE" id="PS50893"/>
    </source>
</evidence>
<dbReference type="SUPFAM" id="SSF52540">
    <property type="entry name" value="P-loop containing nucleoside triphosphate hydrolases"/>
    <property type="match status" value="1"/>
</dbReference>
<dbReference type="Proteomes" id="UP001319104">
    <property type="component" value="Unassembled WGS sequence"/>
</dbReference>
<keyword evidence="4" id="KW-0547">Nucleotide-binding</keyword>
<dbReference type="PROSITE" id="PS50893">
    <property type="entry name" value="ABC_TRANSPORTER_2"/>
    <property type="match status" value="1"/>
</dbReference>
<evidence type="ECO:0000313" key="8">
    <source>
        <dbReference type="Proteomes" id="UP001319104"/>
    </source>
</evidence>
<accession>A0AAP2CDX8</accession>
<sequence length="301" mass="34073">MSNILEVQSLSKYYGDKAALNDVSLDVPKGQVFGLLGPNGAGKTTLIRIINQIIDADSGTILVNGEKLKPSHIKLIGYLPEERGLYKKMKVGEQLLYFAQLKGLSNADAKKKVRSWMDKMEIWEWREKRIEDLSKGMAQKIQFIATVIHQPNLLILDEPFSGFDPVNAELIKNEILELKDKGVSVILSTHRMESVELLCDHIAMINKSRKVLDGSIADIRQQSKTNQYHLKLRGHLADHPSNWQRVEGNFGYEKFLIQLNGHSTNQVLEEAIQFGDILGFEEVIPSIGEIFIQRVKDTDHE</sequence>
<dbReference type="Pfam" id="PF00005">
    <property type="entry name" value="ABC_tran"/>
    <property type="match status" value="1"/>
</dbReference>
<dbReference type="InterPro" id="IPR050763">
    <property type="entry name" value="ABC_transporter_ATP-binding"/>
</dbReference>
<dbReference type="InterPro" id="IPR003593">
    <property type="entry name" value="AAA+_ATPase"/>
</dbReference>
<dbReference type="InterPro" id="IPR017871">
    <property type="entry name" value="ABC_transporter-like_CS"/>
</dbReference>
<organism evidence="7 8">
    <name type="scientific">Litoribacter ruber</name>
    <dbReference type="NCBI Taxonomy" id="702568"/>
    <lineage>
        <taxon>Bacteria</taxon>
        <taxon>Pseudomonadati</taxon>
        <taxon>Bacteroidota</taxon>
        <taxon>Cytophagia</taxon>
        <taxon>Cytophagales</taxon>
        <taxon>Cyclobacteriaceae</taxon>
        <taxon>Litoribacter</taxon>
    </lineage>
</organism>
<dbReference type="SMART" id="SM00382">
    <property type="entry name" value="AAA"/>
    <property type="match status" value="1"/>
</dbReference>
<dbReference type="PANTHER" id="PTHR42711:SF5">
    <property type="entry name" value="ABC TRANSPORTER ATP-BINDING PROTEIN NATA"/>
    <property type="match status" value="1"/>
</dbReference>
<comment type="caution">
    <text evidence="7">The sequence shown here is derived from an EMBL/GenBank/DDBJ whole genome shotgun (WGS) entry which is preliminary data.</text>
</comment>
<dbReference type="PANTHER" id="PTHR42711">
    <property type="entry name" value="ABC TRANSPORTER ATP-BINDING PROTEIN"/>
    <property type="match status" value="1"/>
</dbReference>
<dbReference type="InterPro" id="IPR025302">
    <property type="entry name" value="DrrA1/2-like_C"/>
</dbReference>
<name>A0AAP2CDX8_9BACT</name>
<dbReference type="AlphaFoldDB" id="A0AAP2CDX8"/>
<proteinExistence type="inferred from homology"/>
<evidence type="ECO:0000256" key="5">
    <source>
        <dbReference type="ARBA" id="ARBA00022840"/>
    </source>
</evidence>
<keyword evidence="8" id="KW-1185">Reference proteome</keyword>
<dbReference type="Pfam" id="PF13732">
    <property type="entry name" value="DrrA1-3_C"/>
    <property type="match status" value="1"/>
</dbReference>
<dbReference type="CDD" id="cd03269">
    <property type="entry name" value="ABC_putative_ATPase"/>
    <property type="match status" value="1"/>
</dbReference>
<dbReference type="InterPro" id="IPR027417">
    <property type="entry name" value="P-loop_NTPase"/>
</dbReference>
<dbReference type="RefSeq" id="WP_213943380.1">
    <property type="nucleotide sequence ID" value="NZ_JAHCMY010000001.1"/>
</dbReference>
<evidence type="ECO:0000256" key="3">
    <source>
        <dbReference type="ARBA" id="ARBA00022458"/>
    </source>
</evidence>
<dbReference type="GO" id="GO:0016887">
    <property type="term" value="F:ATP hydrolysis activity"/>
    <property type="evidence" value="ECO:0007669"/>
    <property type="project" value="InterPro"/>
</dbReference>
<dbReference type="Gene3D" id="3.40.50.300">
    <property type="entry name" value="P-loop containing nucleotide triphosphate hydrolases"/>
    <property type="match status" value="1"/>
</dbReference>
<protein>
    <submittedName>
        <fullName evidence="7">ATP-binding cassette domain-containing protein</fullName>
    </submittedName>
</protein>
<evidence type="ECO:0000313" key="7">
    <source>
        <dbReference type="EMBL" id="MBS9522478.1"/>
    </source>
</evidence>